<dbReference type="PANTHER" id="PTHR40277">
    <property type="entry name" value="BLL5419 PROTEIN"/>
    <property type="match status" value="1"/>
</dbReference>
<evidence type="ECO:0000313" key="7">
    <source>
        <dbReference type="EMBL" id="THF49614.1"/>
    </source>
</evidence>
<dbReference type="GO" id="GO:0005886">
    <property type="term" value="C:plasma membrane"/>
    <property type="evidence" value="ECO:0007669"/>
    <property type="project" value="UniProtKB-SubCell"/>
</dbReference>
<dbReference type="EMBL" id="SSOA01000005">
    <property type="protein sequence ID" value="THF49614.1"/>
    <property type="molecule type" value="Genomic_DNA"/>
</dbReference>
<sequence>MEGLILPAPGILTIAFCFALVAGLILAVDPAKIVAAFANVPPGHILAGLLIVQLQVILSAVRWRFTAQRLGHDMPLGLAVREYYLGSFLNQILPGGMAGDAVRAYRATEEGEGGWKRPAAAVVLERLSGQIAFFALTGIGLVVWPFVARDHLPKEFASLVWICLSLALVVAGLAVGFGKARLPARLRGLKPDLMAAFWQDRAFAVQTSLSVTIVASYVATFFIAASAVGTPLPAIAAVTVIPLCLLTMLIPVSVGGWGTREAAAASLWPLLGFTSAQGFSASVLYGLFSVIGVAPVGIALVLKGLWARKHKGR</sequence>
<feature type="transmembrane region" description="Helical" evidence="6">
    <location>
        <begin position="43"/>
        <end position="61"/>
    </location>
</feature>
<protein>
    <submittedName>
        <fullName evidence="7">Flippase-like domain-containing protein</fullName>
    </submittedName>
</protein>
<dbReference type="Proteomes" id="UP000310754">
    <property type="component" value="Unassembled WGS sequence"/>
</dbReference>
<evidence type="ECO:0000256" key="3">
    <source>
        <dbReference type="ARBA" id="ARBA00022692"/>
    </source>
</evidence>
<reference evidence="7 8" key="1">
    <citation type="submission" date="2019-04" db="EMBL/GenBank/DDBJ databases">
        <title>Rhizobium terrae sp. nov., isolated from a paddy soil.</title>
        <authorList>
            <person name="Lin S.-Y."/>
            <person name="Hameed A."/>
            <person name="Huang H.-I."/>
            <person name="Young C.-C."/>
        </authorList>
    </citation>
    <scope>NUCLEOTIDE SEQUENCE [LARGE SCALE GENOMIC DNA]</scope>
    <source>
        <strain evidence="7 8">CC-HIH110</strain>
    </source>
</reference>
<proteinExistence type="predicted"/>
<comment type="subcellular location">
    <subcellularLocation>
        <location evidence="1">Cell membrane</location>
        <topology evidence="1">Multi-pass membrane protein</topology>
    </subcellularLocation>
</comment>
<feature type="transmembrane region" description="Helical" evidence="6">
    <location>
        <begin position="127"/>
        <end position="147"/>
    </location>
</feature>
<keyword evidence="8" id="KW-1185">Reference proteome</keyword>
<feature type="transmembrane region" description="Helical" evidence="6">
    <location>
        <begin position="285"/>
        <end position="306"/>
    </location>
</feature>
<feature type="transmembrane region" description="Helical" evidence="6">
    <location>
        <begin position="203"/>
        <end position="225"/>
    </location>
</feature>
<gene>
    <name evidence="7" type="ORF">E6C51_11740</name>
</gene>
<feature type="transmembrane region" description="Helical" evidence="6">
    <location>
        <begin position="159"/>
        <end position="182"/>
    </location>
</feature>
<organism evidence="7 8">
    <name type="scientific">Allorhizobium terrae</name>
    <dbReference type="NCBI Taxonomy" id="1848972"/>
    <lineage>
        <taxon>Bacteria</taxon>
        <taxon>Pseudomonadati</taxon>
        <taxon>Pseudomonadota</taxon>
        <taxon>Alphaproteobacteria</taxon>
        <taxon>Hyphomicrobiales</taxon>
        <taxon>Rhizobiaceae</taxon>
        <taxon>Rhizobium/Agrobacterium group</taxon>
        <taxon>Allorhizobium</taxon>
    </lineage>
</organism>
<dbReference type="AlphaFoldDB" id="A0A4V3W826"/>
<keyword evidence="3 6" id="KW-0812">Transmembrane</keyword>
<evidence type="ECO:0000256" key="1">
    <source>
        <dbReference type="ARBA" id="ARBA00004651"/>
    </source>
</evidence>
<evidence type="ECO:0000256" key="2">
    <source>
        <dbReference type="ARBA" id="ARBA00022475"/>
    </source>
</evidence>
<comment type="caution">
    <text evidence="7">The sequence shown here is derived from an EMBL/GenBank/DDBJ whole genome shotgun (WGS) entry which is preliminary data.</text>
</comment>
<evidence type="ECO:0000313" key="8">
    <source>
        <dbReference type="Proteomes" id="UP000310754"/>
    </source>
</evidence>
<evidence type="ECO:0000256" key="4">
    <source>
        <dbReference type="ARBA" id="ARBA00022989"/>
    </source>
</evidence>
<dbReference type="Pfam" id="PF03706">
    <property type="entry name" value="LPG_synthase_TM"/>
    <property type="match status" value="1"/>
</dbReference>
<keyword evidence="2" id="KW-1003">Cell membrane</keyword>
<accession>A0A4V3W826</accession>
<evidence type="ECO:0000256" key="6">
    <source>
        <dbReference type="SAM" id="Phobius"/>
    </source>
</evidence>
<feature type="transmembrane region" description="Helical" evidence="6">
    <location>
        <begin position="231"/>
        <end position="250"/>
    </location>
</feature>
<feature type="transmembrane region" description="Helical" evidence="6">
    <location>
        <begin position="262"/>
        <end position="279"/>
    </location>
</feature>
<dbReference type="InterPro" id="IPR022791">
    <property type="entry name" value="L-PG_synthase/AglD"/>
</dbReference>
<keyword evidence="4 6" id="KW-1133">Transmembrane helix</keyword>
<evidence type="ECO:0000256" key="5">
    <source>
        <dbReference type="ARBA" id="ARBA00023136"/>
    </source>
</evidence>
<dbReference type="PANTHER" id="PTHR40277:SF1">
    <property type="entry name" value="BLL5419 PROTEIN"/>
    <property type="match status" value="1"/>
</dbReference>
<keyword evidence="5 6" id="KW-0472">Membrane</keyword>
<name>A0A4V3W826_9HYPH</name>